<dbReference type="GO" id="GO:0006421">
    <property type="term" value="P:asparaginyl-tRNA aminoacylation"/>
    <property type="evidence" value="ECO:0007669"/>
    <property type="project" value="UniProtKB-UniRule"/>
</dbReference>
<dbReference type="NCBIfam" id="TIGR00457">
    <property type="entry name" value="asnS"/>
    <property type="match status" value="1"/>
</dbReference>
<dbReference type="HOGENOM" id="CLU_004553_2_0_2"/>
<name>A0A075MTR5_9ARCH</name>
<evidence type="ECO:0000259" key="9">
    <source>
        <dbReference type="PROSITE" id="PS50862"/>
    </source>
</evidence>
<dbReference type="InterPro" id="IPR012340">
    <property type="entry name" value="NA-bd_OB-fold"/>
</dbReference>
<protein>
    <recommendedName>
        <fullName evidence="2 8">Asparagine--tRNA ligase</fullName>
        <ecNumber evidence="2 8">6.1.1.22</ecNumber>
    </recommendedName>
</protein>
<evidence type="ECO:0000256" key="4">
    <source>
        <dbReference type="ARBA" id="ARBA00022741"/>
    </source>
</evidence>
<dbReference type="Gene3D" id="3.30.930.10">
    <property type="entry name" value="Bira Bifunctional Protein, Domain 2"/>
    <property type="match status" value="1"/>
</dbReference>
<dbReference type="GO" id="GO:0005524">
    <property type="term" value="F:ATP binding"/>
    <property type="evidence" value="ECO:0007669"/>
    <property type="project" value="UniProtKB-KW"/>
</dbReference>
<evidence type="ECO:0000256" key="5">
    <source>
        <dbReference type="ARBA" id="ARBA00022840"/>
    </source>
</evidence>
<keyword evidence="3 10" id="KW-0436">Ligase</keyword>
<dbReference type="SUPFAM" id="SSF55681">
    <property type="entry name" value="Class II aaRS and biotin synthetases"/>
    <property type="match status" value="1"/>
</dbReference>
<dbReference type="SUPFAM" id="SSF50249">
    <property type="entry name" value="Nucleic acid-binding proteins"/>
    <property type="match status" value="1"/>
</dbReference>
<evidence type="ECO:0000256" key="1">
    <source>
        <dbReference type="ARBA" id="ARBA00008226"/>
    </source>
</evidence>
<reference evidence="10 11" key="1">
    <citation type="journal article" date="2014" name="PLoS ONE">
        <title>Genome Sequence of Candidatus Nitrososphaera evergladensis from Group I.1b Enriched from Everglades Soil Reveals Novel Genomic Features of the Ammonia-Oxidizing Archaea.</title>
        <authorList>
            <person name="Zhalnina K.V."/>
            <person name="Dias R."/>
            <person name="Leonard M.T."/>
            <person name="Dorr de Quadros P."/>
            <person name="Camargo F.A."/>
            <person name="Drew J.C."/>
            <person name="Farmerie W.G."/>
            <person name="Daroub S.H."/>
            <person name="Triplett E.W."/>
        </authorList>
    </citation>
    <scope>NUCLEOTIDE SEQUENCE [LARGE SCALE GENOMIC DNA]</scope>
    <source>
        <strain evidence="10 11">SR1</strain>
    </source>
</reference>
<dbReference type="PANTHER" id="PTHR22594">
    <property type="entry name" value="ASPARTYL/LYSYL-TRNA SYNTHETASE"/>
    <property type="match status" value="1"/>
</dbReference>
<evidence type="ECO:0000256" key="6">
    <source>
        <dbReference type="ARBA" id="ARBA00022917"/>
    </source>
</evidence>
<dbReference type="Proteomes" id="UP000028194">
    <property type="component" value="Chromosome"/>
</dbReference>
<evidence type="ECO:0000313" key="11">
    <source>
        <dbReference type="Proteomes" id="UP000028194"/>
    </source>
</evidence>
<dbReference type="GO" id="GO:0003676">
    <property type="term" value="F:nucleic acid binding"/>
    <property type="evidence" value="ECO:0007669"/>
    <property type="project" value="InterPro"/>
</dbReference>
<dbReference type="Pfam" id="PF01336">
    <property type="entry name" value="tRNA_anti-codon"/>
    <property type="match status" value="1"/>
</dbReference>
<dbReference type="InterPro" id="IPR006195">
    <property type="entry name" value="aa-tRNA-synth_II"/>
</dbReference>
<feature type="domain" description="Aminoacyl-transfer RNA synthetases class-II family profile" evidence="9">
    <location>
        <begin position="124"/>
        <end position="424"/>
    </location>
</feature>
<dbReference type="PROSITE" id="PS50862">
    <property type="entry name" value="AA_TRNA_LIGASE_II"/>
    <property type="match status" value="1"/>
</dbReference>
<evidence type="ECO:0000256" key="8">
    <source>
        <dbReference type="NCBIfam" id="TIGR00457"/>
    </source>
</evidence>
<dbReference type="KEGG" id="nev:NTE_02976"/>
<comment type="similarity">
    <text evidence="1">Belongs to the class-II aminoacyl-tRNA synthetase family.</text>
</comment>
<sequence>MRASEVKNAGFVGKEVTIRGWVHRLRKQKENSFILLRDDRGAVIQCVLPTDKVANLTIESSVQITGTVSQDPRAPEGGFEIKGKELKIFNIAEEYPIGEYQSDELLLDKRHLALRTRKMIAIAKVRASVLHYGRRWFVENGWMEVTAPTIVKGAVEGGSTLFKLRYFDQDAYLSQSAQLYLEAMIFSLGPVWSLTPSFRAEKSRTVRHLAEFSHLEAEAPWVTLEDILKVEEQLVSYVIQNTLKERAEELEFLKRDVSGLKKVEPPFERLPYGRAIEILRSKGFEVTEDDGTRRGIQFGDDLSIDSERELTKDADKPVFVVGYPISVKPFYVKEDPEHPGVGLTADMLAPSGFGEITSGGQREDSIDSITSRMLKEGLKPEAYEWYLDLRRYGSVPHGGFGLGIERLVRWITNAEDIKDTVLFPRTMSRVEP</sequence>
<evidence type="ECO:0000313" key="10">
    <source>
        <dbReference type="EMBL" id="AIF85011.1"/>
    </source>
</evidence>
<dbReference type="GO" id="GO:0004816">
    <property type="term" value="F:asparagine-tRNA ligase activity"/>
    <property type="evidence" value="ECO:0007669"/>
    <property type="project" value="UniProtKB-UniRule"/>
</dbReference>
<dbReference type="Pfam" id="PF00152">
    <property type="entry name" value="tRNA-synt_2"/>
    <property type="match status" value="1"/>
</dbReference>
<accession>A0A075MTR5</accession>
<proteinExistence type="inferred from homology"/>
<dbReference type="eggNOG" id="arCOG00407">
    <property type="taxonomic scope" value="Archaea"/>
</dbReference>
<dbReference type="NCBIfam" id="NF003037">
    <property type="entry name" value="PRK03932.1"/>
    <property type="match status" value="1"/>
</dbReference>
<dbReference type="EC" id="6.1.1.22" evidence="2 8"/>
<dbReference type="InterPro" id="IPR004365">
    <property type="entry name" value="NA-bd_OB_tRNA"/>
</dbReference>
<evidence type="ECO:0000256" key="2">
    <source>
        <dbReference type="ARBA" id="ARBA00012816"/>
    </source>
</evidence>
<dbReference type="CDD" id="cd00776">
    <property type="entry name" value="AsxRS_core"/>
    <property type="match status" value="1"/>
</dbReference>
<dbReference type="InterPro" id="IPR045864">
    <property type="entry name" value="aa-tRNA-synth_II/BPL/LPL"/>
</dbReference>
<dbReference type="GeneID" id="41598647"/>
<dbReference type="STRING" id="1459636.NTE_02976"/>
<dbReference type="RefSeq" id="WP_148701484.1">
    <property type="nucleotide sequence ID" value="NZ_CP007174.1"/>
</dbReference>
<evidence type="ECO:0000256" key="7">
    <source>
        <dbReference type="ARBA" id="ARBA00023146"/>
    </source>
</evidence>
<keyword evidence="4" id="KW-0547">Nucleotide-binding</keyword>
<organism evidence="10 11">
    <name type="scientific">Candidatus Nitrososphaera evergladensis SR1</name>
    <dbReference type="NCBI Taxonomy" id="1459636"/>
    <lineage>
        <taxon>Archaea</taxon>
        <taxon>Nitrososphaerota</taxon>
        <taxon>Nitrososphaeria</taxon>
        <taxon>Nitrososphaerales</taxon>
        <taxon>Nitrososphaeraceae</taxon>
        <taxon>Nitrososphaera</taxon>
    </lineage>
</organism>
<keyword evidence="6" id="KW-0648">Protein biosynthesis</keyword>
<dbReference type="InterPro" id="IPR004364">
    <property type="entry name" value="Aa-tRNA-synt_II"/>
</dbReference>
<dbReference type="AlphaFoldDB" id="A0A075MTR5"/>
<keyword evidence="5" id="KW-0067">ATP-binding</keyword>
<dbReference type="OrthoDB" id="5908at2157"/>
<dbReference type="PANTHER" id="PTHR22594:SF34">
    <property type="entry name" value="ASPARAGINE--TRNA LIGASE, MITOCHONDRIAL-RELATED"/>
    <property type="match status" value="1"/>
</dbReference>
<evidence type="ECO:0000256" key="3">
    <source>
        <dbReference type="ARBA" id="ARBA00022598"/>
    </source>
</evidence>
<dbReference type="Gene3D" id="2.40.50.140">
    <property type="entry name" value="Nucleic acid-binding proteins"/>
    <property type="match status" value="1"/>
</dbReference>
<dbReference type="InterPro" id="IPR004522">
    <property type="entry name" value="Asn-tRNA-ligase"/>
</dbReference>
<keyword evidence="7 10" id="KW-0030">Aminoacyl-tRNA synthetase</keyword>
<dbReference type="PRINTS" id="PR01042">
    <property type="entry name" value="TRNASYNTHASP"/>
</dbReference>
<gene>
    <name evidence="10" type="ORF">NTE_02976</name>
</gene>
<dbReference type="InterPro" id="IPR002312">
    <property type="entry name" value="Asp/Asn-tRNA-synth_IIb"/>
</dbReference>
<keyword evidence="11" id="KW-1185">Reference proteome</keyword>
<dbReference type="EMBL" id="CP007174">
    <property type="protein sequence ID" value="AIF85011.1"/>
    <property type="molecule type" value="Genomic_DNA"/>
</dbReference>